<dbReference type="NCBIfam" id="NF008745">
    <property type="entry name" value="PRK11778.1"/>
    <property type="match status" value="1"/>
</dbReference>
<keyword evidence="4" id="KW-0645">Protease</keyword>
<dbReference type="Pfam" id="PF08496">
    <property type="entry name" value="Peptidase_S49_N"/>
    <property type="match status" value="1"/>
</dbReference>
<dbReference type="Gene3D" id="3.90.226.10">
    <property type="entry name" value="2-enoyl-CoA Hydratase, Chain A, domain 1"/>
    <property type="match status" value="1"/>
</dbReference>
<evidence type="ECO:0000256" key="5">
    <source>
        <dbReference type="ARBA" id="ARBA00022692"/>
    </source>
</evidence>
<evidence type="ECO:0000256" key="12">
    <source>
        <dbReference type="SAM" id="SignalP"/>
    </source>
</evidence>
<dbReference type="PANTHER" id="PTHR42987">
    <property type="entry name" value="PEPTIDASE S49"/>
    <property type="match status" value="1"/>
</dbReference>
<evidence type="ECO:0000256" key="6">
    <source>
        <dbReference type="ARBA" id="ARBA00022801"/>
    </source>
</evidence>
<evidence type="ECO:0000256" key="10">
    <source>
        <dbReference type="SAM" id="MobiDB-lite"/>
    </source>
</evidence>
<name>A0A812KYI1_SYMPI</name>
<dbReference type="InterPro" id="IPR002142">
    <property type="entry name" value="Peptidase_S49"/>
</dbReference>
<dbReference type="AlphaFoldDB" id="A0A812KYI1"/>
<feature type="region of interest" description="Disordered" evidence="10">
    <location>
        <begin position="542"/>
        <end position="566"/>
    </location>
</feature>
<evidence type="ECO:0000259" key="13">
    <source>
        <dbReference type="Pfam" id="PF01343"/>
    </source>
</evidence>
<feature type="signal peptide" evidence="12">
    <location>
        <begin position="1"/>
        <end position="18"/>
    </location>
</feature>
<dbReference type="InterPro" id="IPR047272">
    <property type="entry name" value="S49_SppA_C"/>
</dbReference>
<keyword evidence="6" id="KW-0378">Hydrolase</keyword>
<protein>
    <submittedName>
        <fullName evidence="15">SohB protein</fullName>
    </submittedName>
</protein>
<dbReference type="Gene3D" id="6.20.330.10">
    <property type="match status" value="1"/>
</dbReference>
<keyword evidence="7" id="KW-0720">Serine protease</keyword>
<organism evidence="15 16">
    <name type="scientific">Symbiodinium pilosum</name>
    <name type="common">Dinoflagellate</name>
    <dbReference type="NCBI Taxonomy" id="2952"/>
    <lineage>
        <taxon>Eukaryota</taxon>
        <taxon>Sar</taxon>
        <taxon>Alveolata</taxon>
        <taxon>Dinophyceae</taxon>
        <taxon>Suessiales</taxon>
        <taxon>Symbiodiniaceae</taxon>
        <taxon>Symbiodinium</taxon>
    </lineage>
</organism>
<keyword evidence="9 11" id="KW-0472">Membrane</keyword>
<evidence type="ECO:0000256" key="8">
    <source>
        <dbReference type="ARBA" id="ARBA00022989"/>
    </source>
</evidence>
<dbReference type="InterPro" id="IPR029045">
    <property type="entry name" value="ClpP/crotonase-like_dom_sf"/>
</dbReference>
<feature type="non-terminal residue" evidence="15">
    <location>
        <position position="1"/>
    </location>
</feature>
<accession>A0A812KYI1</accession>
<evidence type="ECO:0000313" key="16">
    <source>
        <dbReference type="Proteomes" id="UP000649617"/>
    </source>
</evidence>
<comment type="similarity">
    <text evidence="2">Belongs to the peptidase S49 family.</text>
</comment>
<evidence type="ECO:0000256" key="1">
    <source>
        <dbReference type="ARBA" id="ARBA00004236"/>
    </source>
</evidence>
<dbReference type="GO" id="GO:0004252">
    <property type="term" value="F:serine-type endopeptidase activity"/>
    <property type="evidence" value="ECO:0007669"/>
    <property type="project" value="InterPro"/>
</dbReference>
<sequence length="566" mass="62205">VPWQLSWLVWAPVAPAFAEDPQSPEDVLAQLIKKATGQDGDASESTPSLLLLGFGALLLYGVFAVFKFLLAAVGGLFVVRELDQQFGKDQFGFDLISLFVEKALRRFSGEPLDLLEERRLKVVRLNDEVVSFQAALVEQTSGLSAGAALRDKTRRRRFAETWQHVPDDVAISEAERQKIEEAVEKYMASERERQEDFRESRGLYLKSLFESSFFGSMTTRFQISSSLEKQIKLQEELISEIKRAVPDSKFENLKKILSDNVDLTWLIDQAQESQKDHEKPNTVYVLSFDGDPTAAGVNLLAQEVTAILEAQKPPAEVVLKLKSPGGTVTGYGLAAAQLLRLRERGVRLVACVDELAASGGYMMACCADVILCSPFAAVGSIGVIAGVPNAVERLDREGLKVIQTTAGKWKRTIDPFQQPTEEAMEKAKEDVNRIYQQFSRFVKGNRPNINIEEVATGEVWFGADALEKGLVDELKTSSEYLLQHMKLGHEVLSLTYNTQSRGLGGFVGSLATASEFAEALGTDMSEVSQFAKLLSPIAESSSWPSSLPQPRVQAQGPLGSLGDSGF</sequence>
<dbReference type="PANTHER" id="PTHR42987:SF4">
    <property type="entry name" value="PROTEASE SOHB-RELATED"/>
    <property type="match status" value="1"/>
</dbReference>
<evidence type="ECO:0000256" key="11">
    <source>
        <dbReference type="SAM" id="Phobius"/>
    </source>
</evidence>
<feature type="domain" description="Peptidase S49 N-terminal proteobacteria" evidence="14">
    <location>
        <begin position="270"/>
        <end position="338"/>
    </location>
</feature>
<dbReference type="Proteomes" id="UP000649617">
    <property type="component" value="Unassembled WGS sequence"/>
</dbReference>
<evidence type="ECO:0000313" key="15">
    <source>
        <dbReference type="EMBL" id="CAE7238447.1"/>
    </source>
</evidence>
<dbReference type="InterPro" id="IPR013703">
    <property type="entry name" value="Peptidase_S49_N_proteobac"/>
</dbReference>
<keyword evidence="16" id="KW-1185">Reference proteome</keyword>
<dbReference type="GO" id="GO:0005886">
    <property type="term" value="C:plasma membrane"/>
    <property type="evidence" value="ECO:0007669"/>
    <property type="project" value="UniProtKB-SubCell"/>
</dbReference>
<dbReference type="OrthoDB" id="438286at2759"/>
<evidence type="ECO:0000256" key="3">
    <source>
        <dbReference type="ARBA" id="ARBA00022475"/>
    </source>
</evidence>
<feature type="domain" description="Peptidase S49" evidence="13">
    <location>
        <begin position="342"/>
        <end position="486"/>
    </location>
</feature>
<dbReference type="Pfam" id="PF01343">
    <property type="entry name" value="Peptidase_S49"/>
    <property type="match status" value="1"/>
</dbReference>
<keyword evidence="5 11" id="KW-0812">Transmembrane</keyword>
<evidence type="ECO:0000259" key="14">
    <source>
        <dbReference type="Pfam" id="PF08496"/>
    </source>
</evidence>
<comment type="subcellular location">
    <subcellularLocation>
        <location evidence="1">Cell membrane</location>
    </subcellularLocation>
</comment>
<dbReference type="SUPFAM" id="SSF52096">
    <property type="entry name" value="ClpP/crotonase"/>
    <property type="match status" value="1"/>
</dbReference>
<evidence type="ECO:0000256" key="7">
    <source>
        <dbReference type="ARBA" id="ARBA00022825"/>
    </source>
</evidence>
<keyword evidence="8 11" id="KW-1133">Transmembrane helix</keyword>
<dbReference type="GO" id="GO:0006508">
    <property type="term" value="P:proteolysis"/>
    <property type="evidence" value="ECO:0007669"/>
    <property type="project" value="UniProtKB-KW"/>
</dbReference>
<keyword evidence="12" id="KW-0732">Signal</keyword>
<dbReference type="EMBL" id="CAJNIZ010005058">
    <property type="protein sequence ID" value="CAE7238447.1"/>
    <property type="molecule type" value="Genomic_DNA"/>
</dbReference>
<comment type="caution">
    <text evidence="15">The sequence shown here is derived from an EMBL/GenBank/DDBJ whole genome shotgun (WGS) entry which is preliminary data.</text>
</comment>
<gene>
    <name evidence="15" type="primary">sohB</name>
    <name evidence="15" type="ORF">SPIL2461_LOCUS3977</name>
</gene>
<feature type="transmembrane region" description="Helical" evidence="11">
    <location>
        <begin position="49"/>
        <end position="79"/>
    </location>
</feature>
<evidence type="ECO:0000256" key="9">
    <source>
        <dbReference type="ARBA" id="ARBA00023136"/>
    </source>
</evidence>
<feature type="chain" id="PRO_5032268574" evidence="12">
    <location>
        <begin position="19"/>
        <end position="566"/>
    </location>
</feature>
<evidence type="ECO:0000256" key="2">
    <source>
        <dbReference type="ARBA" id="ARBA00008683"/>
    </source>
</evidence>
<proteinExistence type="inferred from homology"/>
<reference evidence="15" key="1">
    <citation type="submission" date="2021-02" db="EMBL/GenBank/DDBJ databases">
        <authorList>
            <person name="Dougan E. K."/>
            <person name="Rhodes N."/>
            <person name="Thang M."/>
            <person name="Chan C."/>
        </authorList>
    </citation>
    <scope>NUCLEOTIDE SEQUENCE</scope>
</reference>
<dbReference type="CDD" id="cd07023">
    <property type="entry name" value="S49_Sppa_N_C"/>
    <property type="match status" value="1"/>
</dbReference>
<keyword evidence="3" id="KW-1003">Cell membrane</keyword>
<evidence type="ECO:0000256" key="4">
    <source>
        <dbReference type="ARBA" id="ARBA00022670"/>
    </source>
</evidence>